<dbReference type="CDD" id="cd21159">
    <property type="entry name" value="XendoU"/>
    <property type="match status" value="1"/>
</dbReference>
<dbReference type="SUPFAM" id="SSF142877">
    <property type="entry name" value="EndoU-like"/>
    <property type="match status" value="1"/>
</dbReference>
<evidence type="ECO:0000256" key="10">
    <source>
        <dbReference type="ARBA" id="ARBA00023239"/>
    </source>
</evidence>
<feature type="domain" description="EndoU" evidence="12">
    <location>
        <begin position="51"/>
        <end position="315"/>
    </location>
</feature>
<proteinExistence type="inferred from homology"/>
<dbReference type="GO" id="GO:0004521">
    <property type="term" value="F:RNA endonuclease activity"/>
    <property type="evidence" value="ECO:0007669"/>
    <property type="project" value="UniProtKB-UniRule"/>
</dbReference>
<keyword evidence="10" id="KW-0456">Lyase</keyword>
<keyword evidence="4 11" id="KW-0540">Nuclease</keyword>
<keyword evidence="6 11" id="KW-0255">Endonuclease</keyword>
<dbReference type="GO" id="GO:0003723">
    <property type="term" value="F:RNA binding"/>
    <property type="evidence" value="ECO:0007669"/>
    <property type="project" value="UniProtKB-UniRule"/>
</dbReference>
<organism evidence="13 14">
    <name type="scientific">Heterotrigona itama</name>
    <dbReference type="NCBI Taxonomy" id="395501"/>
    <lineage>
        <taxon>Eukaryota</taxon>
        <taxon>Metazoa</taxon>
        <taxon>Ecdysozoa</taxon>
        <taxon>Arthropoda</taxon>
        <taxon>Hexapoda</taxon>
        <taxon>Insecta</taxon>
        <taxon>Pterygota</taxon>
        <taxon>Neoptera</taxon>
        <taxon>Endopterygota</taxon>
        <taxon>Hymenoptera</taxon>
        <taxon>Apocrita</taxon>
        <taxon>Aculeata</taxon>
        <taxon>Apoidea</taxon>
        <taxon>Anthophila</taxon>
        <taxon>Apidae</taxon>
        <taxon>Heterotrigona</taxon>
    </lineage>
</organism>
<dbReference type="InterPro" id="IPR039787">
    <property type="entry name" value="ENDOU"/>
</dbReference>
<dbReference type="InterPro" id="IPR018998">
    <property type="entry name" value="EndoU_C"/>
</dbReference>
<protein>
    <recommendedName>
        <fullName evidence="12">EndoU domain-containing protein</fullName>
    </recommendedName>
</protein>
<comment type="caution">
    <text evidence="13">The sequence shown here is derived from an EMBL/GenBank/DDBJ whole genome shotgun (WGS) entry which is preliminary data.</text>
</comment>
<comment type="subunit">
    <text evidence="3 11">Monomer.</text>
</comment>
<dbReference type="PROSITE" id="PS51959">
    <property type="entry name" value="ENDOU"/>
    <property type="match status" value="1"/>
</dbReference>
<accession>A0A6V7H2S1</accession>
<comment type="similarity">
    <text evidence="2 11">Belongs to the ENDOU family.</text>
</comment>
<evidence type="ECO:0000256" key="5">
    <source>
        <dbReference type="ARBA" id="ARBA00022723"/>
    </source>
</evidence>
<name>A0A6V7H2S1_9HYME</name>
<evidence type="ECO:0000256" key="7">
    <source>
        <dbReference type="ARBA" id="ARBA00022801"/>
    </source>
</evidence>
<evidence type="ECO:0000256" key="4">
    <source>
        <dbReference type="ARBA" id="ARBA00022722"/>
    </source>
</evidence>
<reference evidence="13" key="1">
    <citation type="submission" date="2020-07" db="EMBL/GenBank/DDBJ databases">
        <authorList>
            <person name="Nazaruddin N."/>
        </authorList>
    </citation>
    <scope>NUCLEOTIDE SEQUENCE</scope>
</reference>
<keyword evidence="5 11" id="KW-0479">Metal-binding</keyword>
<dbReference type="Proteomes" id="UP000752696">
    <property type="component" value="Unassembled WGS sequence"/>
</dbReference>
<evidence type="ECO:0000256" key="11">
    <source>
        <dbReference type="RuleBase" id="RU367085"/>
    </source>
</evidence>
<dbReference type="GO" id="GO:0046872">
    <property type="term" value="F:metal ion binding"/>
    <property type="evidence" value="ECO:0007669"/>
    <property type="project" value="UniProtKB-UniRule"/>
</dbReference>
<evidence type="ECO:0000256" key="9">
    <source>
        <dbReference type="ARBA" id="ARBA00023211"/>
    </source>
</evidence>
<dbReference type="GO" id="GO:0016829">
    <property type="term" value="F:lyase activity"/>
    <property type="evidence" value="ECO:0007669"/>
    <property type="project" value="UniProtKB-KW"/>
</dbReference>
<keyword evidence="7 11" id="KW-0378">Hydrolase</keyword>
<evidence type="ECO:0000256" key="8">
    <source>
        <dbReference type="ARBA" id="ARBA00022884"/>
    </source>
</evidence>
<dbReference type="EMBL" id="CAJDYZ010006453">
    <property type="protein sequence ID" value="CAD1473406.1"/>
    <property type="molecule type" value="Genomic_DNA"/>
</dbReference>
<evidence type="ECO:0000256" key="2">
    <source>
        <dbReference type="ARBA" id="ARBA00010168"/>
    </source>
</evidence>
<dbReference type="PANTHER" id="PTHR12439">
    <property type="entry name" value="PLACENTAL PROTEIN 11-RELATED"/>
    <property type="match status" value="1"/>
</dbReference>
<sequence>LLNIVVIYSRTIRQINSNYKTEIKQHLNSSHVFNMFVRLIDFNNTNVSLTSDMELMMISEELFNKFSYELSNNVHINYQGQINFNNFSDNASQRLLNISSNVFSISTIKSFVKLFDNYELDTYQPEVLTKTKDFEENEFIDDLMKTDIMSRVMYFLSSKGFFKNNIQVHKDILKQIWFHSYSRSKNINGSSGFEHVFVGERKPRKGIIGLHNWIFFSYGELSNKINYFGFGHWQKFINKVVILEIYFTYIGKRKRSTMFVGTIPELEIALYTLCFFTRPNKRCQLFFAGFKFYIQTYILQNKGTKFVGTAFPMLK</sequence>
<evidence type="ECO:0000256" key="1">
    <source>
        <dbReference type="ARBA" id="ARBA00001936"/>
    </source>
</evidence>
<dbReference type="PANTHER" id="PTHR12439:SF42">
    <property type="entry name" value="ENDORIBONUCLEASE-RELATED"/>
    <property type="match status" value="1"/>
</dbReference>
<evidence type="ECO:0000256" key="6">
    <source>
        <dbReference type="ARBA" id="ARBA00022759"/>
    </source>
</evidence>
<dbReference type="AlphaFoldDB" id="A0A6V7H2S1"/>
<dbReference type="InterPro" id="IPR037227">
    <property type="entry name" value="EndoU-like"/>
</dbReference>
<evidence type="ECO:0000259" key="12">
    <source>
        <dbReference type="PROSITE" id="PS51959"/>
    </source>
</evidence>
<dbReference type="GO" id="GO:0016787">
    <property type="term" value="F:hydrolase activity"/>
    <property type="evidence" value="ECO:0007669"/>
    <property type="project" value="UniProtKB-KW"/>
</dbReference>
<dbReference type="OrthoDB" id="430326at2759"/>
<evidence type="ECO:0000256" key="3">
    <source>
        <dbReference type="ARBA" id="ARBA00011245"/>
    </source>
</evidence>
<gene>
    <name evidence="13" type="ORF">MHI_LOCUS376366</name>
</gene>
<keyword evidence="8 11" id="KW-0694">RNA-binding</keyword>
<evidence type="ECO:0000313" key="13">
    <source>
        <dbReference type="EMBL" id="CAD1473406.1"/>
    </source>
</evidence>
<feature type="non-terminal residue" evidence="13">
    <location>
        <position position="1"/>
    </location>
</feature>
<comment type="cofactor">
    <cofactor evidence="1 11">
        <name>Mn(2+)</name>
        <dbReference type="ChEBI" id="CHEBI:29035"/>
    </cofactor>
</comment>
<keyword evidence="9 11" id="KW-0464">Manganese</keyword>
<keyword evidence="14" id="KW-1185">Reference proteome</keyword>
<dbReference type="Pfam" id="PF09412">
    <property type="entry name" value="XendoU"/>
    <property type="match status" value="1"/>
</dbReference>
<feature type="non-terminal residue" evidence="13">
    <location>
        <position position="315"/>
    </location>
</feature>
<evidence type="ECO:0000313" key="14">
    <source>
        <dbReference type="Proteomes" id="UP000752696"/>
    </source>
</evidence>